<accession>A0A918QAA7</accession>
<dbReference type="EMBL" id="BMZB01000003">
    <property type="protein sequence ID" value="GGZ36567.1"/>
    <property type="molecule type" value="Genomic_DNA"/>
</dbReference>
<comment type="caution">
    <text evidence="3">The sequence shown here is derived from an EMBL/GenBank/DDBJ whole genome shotgun (WGS) entry which is preliminary data.</text>
</comment>
<dbReference type="Proteomes" id="UP000662572">
    <property type="component" value="Unassembled WGS sequence"/>
</dbReference>
<proteinExistence type="predicted"/>
<evidence type="ECO:0000256" key="1">
    <source>
        <dbReference type="SAM" id="MobiDB-lite"/>
    </source>
</evidence>
<feature type="compositionally biased region" description="Acidic residues" evidence="1">
    <location>
        <begin position="184"/>
        <end position="194"/>
    </location>
</feature>
<dbReference type="AlphaFoldDB" id="A0A918QAA7"/>
<reference evidence="3" key="1">
    <citation type="journal article" date="2014" name="Int. J. Syst. Evol. Microbiol.">
        <title>Complete genome sequence of Corynebacterium casei LMG S-19264T (=DSM 44701T), isolated from a smear-ripened cheese.</title>
        <authorList>
            <consortium name="US DOE Joint Genome Institute (JGI-PGF)"/>
            <person name="Walter F."/>
            <person name="Albersmeier A."/>
            <person name="Kalinowski J."/>
            <person name="Ruckert C."/>
        </authorList>
    </citation>
    <scope>NUCLEOTIDE SEQUENCE</scope>
    <source>
        <strain evidence="3">KCTC 32296</strain>
    </source>
</reference>
<gene>
    <name evidence="3" type="ORF">GCM10011273_23630</name>
</gene>
<name>A0A918QAA7_9CAUL</name>
<evidence type="ECO:0000256" key="2">
    <source>
        <dbReference type="SAM" id="Phobius"/>
    </source>
</evidence>
<feature type="transmembrane region" description="Helical" evidence="2">
    <location>
        <begin position="7"/>
        <end position="29"/>
    </location>
</feature>
<reference evidence="3" key="2">
    <citation type="submission" date="2020-09" db="EMBL/GenBank/DDBJ databases">
        <authorList>
            <person name="Sun Q."/>
            <person name="Kim S."/>
        </authorList>
    </citation>
    <scope>NUCLEOTIDE SEQUENCE</scope>
    <source>
        <strain evidence="3">KCTC 32296</strain>
    </source>
</reference>
<keyword evidence="4" id="KW-1185">Reference proteome</keyword>
<keyword evidence="2" id="KW-0472">Membrane</keyword>
<sequence>MDETLRVLLWFLLAGIGLLIVSSVVLWWFESSRRLTRGLLRALGKPADAIIYDLSGQKAAGLDFSAGDMAVLWDSGKQGLVFTFDEIDGAELIVDEKIVARTQKGETRRVMDETYPNASRVILRLMFDDIETPEFEVELFGQMSPNPVHPKTAADAVRLGRKWLSHVDAVIKRPATVRARPAGEDNDADDTADD</sequence>
<evidence type="ECO:0000313" key="4">
    <source>
        <dbReference type="Proteomes" id="UP000662572"/>
    </source>
</evidence>
<evidence type="ECO:0000313" key="3">
    <source>
        <dbReference type="EMBL" id="GGZ36567.1"/>
    </source>
</evidence>
<feature type="region of interest" description="Disordered" evidence="1">
    <location>
        <begin position="175"/>
        <end position="194"/>
    </location>
</feature>
<dbReference type="RefSeq" id="WP_189486772.1">
    <property type="nucleotide sequence ID" value="NZ_BMZB01000003.1"/>
</dbReference>
<protein>
    <submittedName>
        <fullName evidence="3">Uncharacterized protein</fullName>
    </submittedName>
</protein>
<organism evidence="3 4">
    <name type="scientific">Asticcacaulis endophyticus</name>
    <dbReference type="NCBI Taxonomy" id="1395890"/>
    <lineage>
        <taxon>Bacteria</taxon>
        <taxon>Pseudomonadati</taxon>
        <taxon>Pseudomonadota</taxon>
        <taxon>Alphaproteobacteria</taxon>
        <taxon>Caulobacterales</taxon>
        <taxon>Caulobacteraceae</taxon>
        <taxon>Asticcacaulis</taxon>
    </lineage>
</organism>
<keyword evidence="2" id="KW-0812">Transmembrane</keyword>
<keyword evidence="2" id="KW-1133">Transmembrane helix</keyword>